<proteinExistence type="predicted"/>
<reference evidence="2" key="1">
    <citation type="journal article" date="2014" name="Int. J. Syst. Evol. Microbiol.">
        <title>Complete genome sequence of Corynebacterium casei LMG S-19264T (=DSM 44701T), isolated from a smear-ripened cheese.</title>
        <authorList>
            <consortium name="US DOE Joint Genome Institute (JGI-PGF)"/>
            <person name="Walter F."/>
            <person name="Albersmeier A."/>
            <person name="Kalinowski J."/>
            <person name="Ruckert C."/>
        </authorList>
    </citation>
    <scope>NUCLEOTIDE SEQUENCE</scope>
    <source>
        <strain evidence="2">JCM 4714</strain>
    </source>
</reference>
<organism evidence="2 3">
    <name type="scientific">Streptomyces alanosinicus</name>
    <dbReference type="NCBI Taxonomy" id="68171"/>
    <lineage>
        <taxon>Bacteria</taxon>
        <taxon>Bacillati</taxon>
        <taxon>Actinomycetota</taxon>
        <taxon>Actinomycetes</taxon>
        <taxon>Kitasatosporales</taxon>
        <taxon>Streptomycetaceae</taxon>
        <taxon>Streptomyces</taxon>
    </lineage>
</organism>
<dbReference type="Proteomes" id="UP000655443">
    <property type="component" value="Unassembled WGS sequence"/>
</dbReference>
<evidence type="ECO:0000313" key="3">
    <source>
        <dbReference type="Proteomes" id="UP000655443"/>
    </source>
</evidence>
<dbReference type="AlphaFoldDB" id="A0A919D5Q5"/>
<protein>
    <submittedName>
        <fullName evidence="2">Uncharacterized protein</fullName>
    </submittedName>
</protein>
<dbReference type="EMBL" id="BMVG01000023">
    <property type="protein sequence ID" value="GHE10338.1"/>
    <property type="molecule type" value="Genomic_DNA"/>
</dbReference>
<sequence length="128" mass="14045">MPCCPFSIVLISVACPLCRRRLRRRRSGRRPTPAKEDTATRLPGSLTPAPCPTGRIYPSVRLTLDDGVGRTYLLDPRACAGTRCGTYEPRVHLAHVLARQGHRPDWLAEFTGLPPAAARRIADVAAPH</sequence>
<keyword evidence="3" id="KW-1185">Reference proteome</keyword>
<feature type="region of interest" description="Disordered" evidence="1">
    <location>
        <begin position="26"/>
        <end position="50"/>
    </location>
</feature>
<reference evidence="2" key="2">
    <citation type="submission" date="2020-09" db="EMBL/GenBank/DDBJ databases">
        <authorList>
            <person name="Sun Q."/>
            <person name="Ohkuma M."/>
        </authorList>
    </citation>
    <scope>NUCLEOTIDE SEQUENCE</scope>
    <source>
        <strain evidence="2">JCM 4714</strain>
    </source>
</reference>
<evidence type="ECO:0000313" key="2">
    <source>
        <dbReference type="EMBL" id="GHE10338.1"/>
    </source>
</evidence>
<accession>A0A919D5Q5</accession>
<name>A0A919D5Q5_9ACTN</name>
<gene>
    <name evidence="2" type="ORF">GCM10010339_66120</name>
</gene>
<evidence type="ECO:0000256" key="1">
    <source>
        <dbReference type="SAM" id="MobiDB-lite"/>
    </source>
</evidence>
<comment type="caution">
    <text evidence="2">The sequence shown here is derived from an EMBL/GenBank/DDBJ whole genome shotgun (WGS) entry which is preliminary data.</text>
</comment>